<dbReference type="PRINTS" id="PR00096">
    <property type="entry name" value="GATASE"/>
</dbReference>
<dbReference type="RefSeq" id="WP_306728852.1">
    <property type="nucleotide sequence ID" value="NZ_JAVDDT010000007.1"/>
</dbReference>
<dbReference type="SUPFAM" id="SSF52317">
    <property type="entry name" value="Class I glutamine amidotransferase-like"/>
    <property type="match status" value="1"/>
</dbReference>
<dbReference type="Pfam" id="PF00117">
    <property type="entry name" value="GATase"/>
    <property type="match status" value="1"/>
</dbReference>
<dbReference type="NCBIfam" id="TIGR00566">
    <property type="entry name" value="trpG_papA"/>
    <property type="match status" value="1"/>
</dbReference>
<sequence>MVLMIDNYDSFTYNLVQYLLELGEEVAVHRNDEITVAEAMALKPDHIVISPGPCTPNEAGISMDLIREAAGVIPLLGVCLGHQSIGQVFGGRVVHARDVMHGKTSMMHHNSQGIFRDLPNPFEATRYHSLIVAADDLPECLEVTAWTETEDGERDEIMGFRHRELAVEGVQFHPESILTQHGHDMLRNFLHEHDGR</sequence>
<keyword evidence="4" id="KW-1185">Reference proteome</keyword>
<name>A0ABU0W8S3_9GAMM</name>
<dbReference type="EC" id="4.1.3.27" evidence="3"/>
<dbReference type="InterPro" id="IPR006221">
    <property type="entry name" value="TrpG/PapA_dom"/>
</dbReference>
<accession>A0ABU0W8S3</accession>
<evidence type="ECO:0000313" key="4">
    <source>
        <dbReference type="Proteomes" id="UP001239019"/>
    </source>
</evidence>
<keyword evidence="1" id="KW-0315">Glutamine amidotransferase</keyword>
<dbReference type="PANTHER" id="PTHR43418:SF4">
    <property type="entry name" value="MULTIFUNCTIONAL TRYPTOPHAN BIOSYNTHESIS PROTEIN"/>
    <property type="match status" value="1"/>
</dbReference>
<evidence type="ECO:0000313" key="3">
    <source>
        <dbReference type="EMBL" id="MDQ2070352.1"/>
    </source>
</evidence>
<feature type="domain" description="Glutamine amidotransferase" evidence="2">
    <location>
        <begin position="3"/>
        <end position="191"/>
    </location>
</feature>
<dbReference type="InterPro" id="IPR017926">
    <property type="entry name" value="GATASE"/>
</dbReference>
<dbReference type="CDD" id="cd01743">
    <property type="entry name" value="GATase1_Anthranilate_Synthase"/>
    <property type="match status" value="1"/>
</dbReference>
<dbReference type="Gene3D" id="3.40.50.880">
    <property type="match status" value="1"/>
</dbReference>
<evidence type="ECO:0000259" key="2">
    <source>
        <dbReference type="Pfam" id="PF00117"/>
    </source>
</evidence>
<reference evidence="3 4" key="1">
    <citation type="submission" date="2023-08" db="EMBL/GenBank/DDBJ databases">
        <title>Whole-genome sequencing of halo(alkali)philic microorganisms from hypersaline lakes.</title>
        <authorList>
            <person name="Sorokin D.Y."/>
            <person name="Abbas B."/>
            <person name="Merkel A.Y."/>
        </authorList>
    </citation>
    <scope>NUCLEOTIDE SEQUENCE [LARGE SCALE GENOMIC DNA]</scope>
    <source>
        <strain evidence="3 4">AB-CW4</strain>
    </source>
</reference>
<comment type="caution">
    <text evidence="3">The sequence shown here is derived from an EMBL/GenBank/DDBJ whole genome shotgun (WGS) entry which is preliminary data.</text>
</comment>
<dbReference type="InterPro" id="IPR050472">
    <property type="entry name" value="Anth_synth/Amidotransfase"/>
</dbReference>
<protein>
    <submittedName>
        <fullName evidence="3">Aminodeoxychorismate/anthranilate synthase component II</fullName>
        <ecNumber evidence="3">4.1.3.27</ecNumber>
    </submittedName>
</protein>
<proteinExistence type="predicted"/>
<dbReference type="Proteomes" id="UP001239019">
    <property type="component" value="Unassembled WGS sequence"/>
</dbReference>
<dbReference type="GO" id="GO:0004049">
    <property type="term" value="F:anthranilate synthase activity"/>
    <property type="evidence" value="ECO:0007669"/>
    <property type="project" value="UniProtKB-EC"/>
</dbReference>
<keyword evidence="3" id="KW-0456">Lyase</keyword>
<dbReference type="PANTHER" id="PTHR43418">
    <property type="entry name" value="MULTIFUNCTIONAL TRYPTOPHAN BIOSYNTHESIS PROTEIN-RELATED"/>
    <property type="match status" value="1"/>
</dbReference>
<dbReference type="PROSITE" id="PS51273">
    <property type="entry name" value="GATASE_TYPE_1"/>
    <property type="match status" value="1"/>
</dbReference>
<dbReference type="InterPro" id="IPR029062">
    <property type="entry name" value="Class_I_gatase-like"/>
</dbReference>
<evidence type="ECO:0000256" key="1">
    <source>
        <dbReference type="ARBA" id="ARBA00022962"/>
    </source>
</evidence>
<dbReference type="EMBL" id="JAVDDT010000007">
    <property type="protein sequence ID" value="MDQ2070352.1"/>
    <property type="molecule type" value="Genomic_DNA"/>
</dbReference>
<organism evidence="3 4">
    <name type="scientific">Natronospira bacteriovora</name>
    <dbReference type="NCBI Taxonomy" id="3069753"/>
    <lineage>
        <taxon>Bacteria</taxon>
        <taxon>Pseudomonadati</taxon>
        <taxon>Pseudomonadota</taxon>
        <taxon>Gammaproteobacteria</taxon>
        <taxon>Natronospirales</taxon>
        <taxon>Natronospiraceae</taxon>
        <taxon>Natronospira</taxon>
    </lineage>
</organism>
<gene>
    <name evidence="3" type="ORF">RBH19_10715</name>
</gene>
<dbReference type="PRINTS" id="PR00099">
    <property type="entry name" value="CPSGATASE"/>
</dbReference>
<dbReference type="PRINTS" id="PR00097">
    <property type="entry name" value="ANTSNTHASEII"/>
</dbReference>